<evidence type="ECO:0000256" key="14">
    <source>
        <dbReference type="RuleBase" id="RU004249"/>
    </source>
</evidence>
<evidence type="ECO:0000256" key="10">
    <source>
        <dbReference type="ARBA" id="ARBA00023154"/>
    </source>
</evidence>
<evidence type="ECO:0000256" key="1">
    <source>
        <dbReference type="ARBA" id="ARBA00004766"/>
    </source>
</evidence>
<organism evidence="16 17">
    <name type="scientific">Methylophilales bacterium HTCC2181</name>
    <dbReference type="NCBI Taxonomy" id="383631"/>
    <lineage>
        <taxon>Bacteria</taxon>
        <taxon>Pseudomonadati</taxon>
        <taxon>Pseudomonadota</taxon>
        <taxon>Betaproteobacteria</taxon>
        <taxon>Nitrosomonadales</taxon>
        <taxon>OM43 clade</taxon>
    </lineage>
</organism>
<dbReference type="GO" id="GO:0009088">
    <property type="term" value="P:threonine biosynthetic process"/>
    <property type="evidence" value="ECO:0007669"/>
    <property type="project" value="UniProtKB-UniPathway"/>
</dbReference>
<dbReference type="InterPro" id="IPR036393">
    <property type="entry name" value="AceGlu_kinase-like_sf"/>
</dbReference>
<proteinExistence type="inferred from homology"/>
<dbReference type="PANTHER" id="PTHR21499:SF3">
    <property type="entry name" value="ASPARTOKINASE"/>
    <property type="match status" value="1"/>
</dbReference>
<dbReference type="EMBL" id="AAUX01000001">
    <property type="protein sequence ID" value="EAV46883.1"/>
    <property type="molecule type" value="Genomic_DNA"/>
</dbReference>
<comment type="caution">
    <text evidence="16">The sequence shown here is derived from an EMBL/GenBank/DDBJ whole genome shotgun (WGS) entry which is preliminary data.</text>
</comment>
<evidence type="ECO:0000256" key="7">
    <source>
        <dbReference type="ARBA" id="ARBA00022741"/>
    </source>
</evidence>
<dbReference type="CDD" id="cd04261">
    <property type="entry name" value="AAK_AKii-LysC-BS"/>
    <property type="match status" value="1"/>
</dbReference>
<evidence type="ECO:0000256" key="2">
    <source>
        <dbReference type="ARBA" id="ARBA00004986"/>
    </source>
</evidence>
<evidence type="ECO:0000256" key="4">
    <source>
        <dbReference type="ARBA" id="ARBA00010122"/>
    </source>
</evidence>
<dbReference type="Proteomes" id="UP000054262">
    <property type="component" value="Unassembled WGS sequence"/>
</dbReference>
<evidence type="ECO:0000259" key="15">
    <source>
        <dbReference type="PROSITE" id="PS51671"/>
    </source>
</evidence>
<accession>A0P5S3</accession>
<dbReference type="Gene3D" id="3.30.2130.10">
    <property type="entry name" value="VC0802-like"/>
    <property type="match status" value="1"/>
</dbReference>
<dbReference type="NCBIfam" id="NF005154">
    <property type="entry name" value="PRK06635.1-2"/>
    <property type="match status" value="1"/>
</dbReference>
<dbReference type="Gene3D" id="3.40.1160.10">
    <property type="entry name" value="Acetylglutamate kinase-like"/>
    <property type="match status" value="1"/>
</dbReference>
<name>A0P5S3_9PROT</name>
<dbReference type="GO" id="GO:0009089">
    <property type="term" value="P:lysine biosynthetic process via diaminopimelate"/>
    <property type="evidence" value="ECO:0007669"/>
    <property type="project" value="UniProtKB-UniPathway"/>
</dbReference>
<dbReference type="PIRSF" id="PIRSF000726">
    <property type="entry name" value="Asp_kin"/>
    <property type="match status" value="1"/>
</dbReference>
<dbReference type="SUPFAM" id="SSF55021">
    <property type="entry name" value="ACT-like"/>
    <property type="match status" value="2"/>
</dbReference>
<dbReference type="GO" id="GO:0005829">
    <property type="term" value="C:cytosol"/>
    <property type="evidence" value="ECO:0007669"/>
    <property type="project" value="TreeGrafter"/>
</dbReference>
<feature type="binding site" evidence="12">
    <location>
        <begin position="173"/>
        <end position="174"/>
    </location>
    <ligand>
        <name>ATP</name>
        <dbReference type="ChEBI" id="CHEBI:30616"/>
    </ligand>
</feature>
<dbReference type="Pfam" id="PF22468">
    <property type="entry name" value="ACT_9"/>
    <property type="match status" value="1"/>
</dbReference>
<feature type="binding site" evidence="12">
    <location>
        <position position="179"/>
    </location>
    <ligand>
        <name>ATP</name>
        <dbReference type="ChEBI" id="CHEBI:30616"/>
    </ligand>
</feature>
<dbReference type="NCBIfam" id="TIGR00656">
    <property type="entry name" value="asp_kin_monofn"/>
    <property type="match status" value="1"/>
</dbReference>
<feature type="binding site" evidence="12">
    <location>
        <position position="47"/>
    </location>
    <ligand>
        <name>substrate</name>
    </ligand>
</feature>
<dbReference type="OrthoDB" id="9799110at2"/>
<evidence type="ECO:0000256" key="13">
    <source>
        <dbReference type="RuleBase" id="RU003448"/>
    </source>
</evidence>
<dbReference type="PROSITE" id="PS51671">
    <property type="entry name" value="ACT"/>
    <property type="match status" value="1"/>
</dbReference>
<comment type="pathway">
    <text evidence="3 14">Amino-acid biosynthesis; L-threonine biosynthesis; L-threonine from L-aspartate: step 1/5.</text>
</comment>
<keyword evidence="8 13" id="KW-0418">Kinase</keyword>
<dbReference type="GO" id="GO:0005524">
    <property type="term" value="F:ATP binding"/>
    <property type="evidence" value="ECO:0007669"/>
    <property type="project" value="UniProtKB-KW"/>
</dbReference>
<protein>
    <recommendedName>
        <fullName evidence="13">Aspartokinase</fullName>
        <ecNumber evidence="13">2.7.2.4</ecNumber>
    </recommendedName>
</protein>
<dbReference type="InterPro" id="IPR001341">
    <property type="entry name" value="Asp_kinase"/>
</dbReference>
<comment type="pathway">
    <text evidence="2 14">Amino-acid biosynthesis; L-methionine biosynthesis via de novo pathway; L-homoserine from L-aspartate: step 1/3.</text>
</comment>
<dbReference type="EC" id="2.7.2.4" evidence="13"/>
<comment type="pathway">
    <text evidence="1 14">Amino-acid biosynthesis; L-lysine biosynthesis via DAP pathway; (S)-tetrahydrodipicolinate from L-aspartate: step 1/4.</text>
</comment>
<feature type="binding site" evidence="12">
    <location>
        <begin position="7"/>
        <end position="10"/>
    </location>
    <ligand>
        <name>ATP</name>
        <dbReference type="ChEBI" id="CHEBI:30616"/>
    </ligand>
</feature>
<dbReference type="CDD" id="cd04936">
    <property type="entry name" value="ACT_AKii-LysC-BS-like_2"/>
    <property type="match status" value="1"/>
</dbReference>
<evidence type="ECO:0000256" key="5">
    <source>
        <dbReference type="ARBA" id="ARBA00022605"/>
    </source>
</evidence>
<dbReference type="NCBIfam" id="TIGR00657">
    <property type="entry name" value="asp_kinases"/>
    <property type="match status" value="1"/>
</dbReference>
<evidence type="ECO:0000256" key="3">
    <source>
        <dbReference type="ARBA" id="ARBA00005139"/>
    </source>
</evidence>
<keyword evidence="5 14" id="KW-0028">Amino-acid biosynthesis</keyword>
<dbReference type="InterPro" id="IPR005260">
    <property type="entry name" value="Asp_kin_monofn"/>
</dbReference>
<reference evidence="16 17" key="1">
    <citation type="submission" date="2006-11" db="EMBL/GenBank/DDBJ databases">
        <authorList>
            <person name="Giovannoni S."/>
            <person name="Vergin K."/>
            <person name="Ferriera S."/>
            <person name="Johnson J."/>
            <person name="Kravitz S."/>
            <person name="Beeson K."/>
            <person name="Sutton G."/>
            <person name="Rogers Y.-H."/>
            <person name="Friedman R."/>
            <person name="Frazier M."/>
            <person name="Venter J.C."/>
        </authorList>
    </citation>
    <scope>NUCLEOTIDE SEQUENCE [LARGE SCALE GENOMIC DNA]</scope>
    <source>
        <strain evidence="16 17">HTCC2181</strain>
    </source>
</reference>
<feature type="domain" description="ACT" evidence="15">
    <location>
        <begin position="266"/>
        <end position="350"/>
    </location>
</feature>
<dbReference type="PROSITE" id="PS00324">
    <property type="entry name" value="ASPARTOKINASE"/>
    <property type="match status" value="1"/>
</dbReference>
<evidence type="ECO:0000313" key="17">
    <source>
        <dbReference type="Proteomes" id="UP000054262"/>
    </source>
</evidence>
<dbReference type="InterPro" id="IPR041740">
    <property type="entry name" value="AKii-LysC-BS"/>
</dbReference>
<keyword evidence="9 12" id="KW-0067">ATP-binding</keyword>
<feature type="binding site" evidence="12">
    <location>
        <begin position="209"/>
        <end position="210"/>
    </location>
    <ligand>
        <name>ATP</name>
        <dbReference type="ChEBI" id="CHEBI:30616"/>
    </ligand>
</feature>
<dbReference type="Pfam" id="PF01842">
    <property type="entry name" value="ACT"/>
    <property type="match status" value="1"/>
</dbReference>
<dbReference type="NCBIfam" id="NF005155">
    <property type="entry name" value="PRK06635.1-4"/>
    <property type="match status" value="1"/>
</dbReference>
<dbReference type="GO" id="GO:0009090">
    <property type="term" value="P:homoserine biosynthetic process"/>
    <property type="evidence" value="ECO:0007669"/>
    <property type="project" value="TreeGrafter"/>
</dbReference>
<evidence type="ECO:0000256" key="6">
    <source>
        <dbReference type="ARBA" id="ARBA00022679"/>
    </source>
</evidence>
<dbReference type="UniPathway" id="UPA00051">
    <property type="reaction ID" value="UER00462"/>
</dbReference>
<evidence type="ECO:0000256" key="11">
    <source>
        <dbReference type="ARBA" id="ARBA00047872"/>
    </source>
</evidence>
<dbReference type="FunFam" id="3.30.2130.10:FF:000002">
    <property type="entry name" value="Aspartokinase"/>
    <property type="match status" value="1"/>
</dbReference>
<dbReference type="InterPro" id="IPR001048">
    <property type="entry name" value="Asp/Glu/Uridylate_kinase"/>
</dbReference>
<dbReference type="UniPathway" id="UPA00034">
    <property type="reaction ID" value="UER00015"/>
</dbReference>
<keyword evidence="7 12" id="KW-0547">Nucleotide-binding</keyword>
<dbReference type="InterPro" id="IPR018042">
    <property type="entry name" value="Aspartate_kinase_CS"/>
</dbReference>
<evidence type="ECO:0000313" key="16">
    <source>
        <dbReference type="EMBL" id="EAV46883.1"/>
    </source>
</evidence>
<dbReference type="PANTHER" id="PTHR21499">
    <property type="entry name" value="ASPARTATE KINASE"/>
    <property type="match status" value="1"/>
</dbReference>
<dbReference type="SUPFAM" id="SSF53633">
    <property type="entry name" value="Carbamate kinase-like"/>
    <property type="match status" value="1"/>
</dbReference>
<evidence type="ECO:0000256" key="12">
    <source>
        <dbReference type="PIRSR" id="PIRSR000726-1"/>
    </source>
</evidence>
<feature type="binding site" evidence="12">
    <location>
        <position position="184"/>
    </location>
    <ligand>
        <name>ATP</name>
        <dbReference type="ChEBI" id="CHEBI:30616"/>
    </ligand>
</feature>
<evidence type="ECO:0000256" key="9">
    <source>
        <dbReference type="ARBA" id="ARBA00022840"/>
    </source>
</evidence>
<evidence type="ECO:0000256" key="8">
    <source>
        <dbReference type="ARBA" id="ARBA00022777"/>
    </source>
</evidence>
<feature type="binding site" evidence="12">
    <location>
        <position position="74"/>
    </location>
    <ligand>
        <name>substrate</name>
    </ligand>
</feature>
<dbReference type="GO" id="GO:0004072">
    <property type="term" value="F:aspartate kinase activity"/>
    <property type="evidence" value="ECO:0007669"/>
    <property type="project" value="UniProtKB-EC"/>
</dbReference>
<dbReference type="FunFam" id="3.40.1160.10:FF:000002">
    <property type="entry name" value="Aspartokinase"/>
    <property type="match status" value="1"/>
</dbReference>
<dbReference type="InterPro" id="IPR002912">
    <property type="entry name" value="ACT_dom"/>
</dbReference>
<gene>
    <name evidence="16" type="ORF">MB2181_02380</name>
</gene>
<dbReference type="Pfam" id="PF00696">
    <property type="entry name" value="AA_kinase"/>
    <property type="match status" value="1"/>
</dbReference>
<dbReference type="InterPro" id="IPR054352">
    <property type="entry name" value="ACT_Aspartokinase"/>
</dbReference>
<dbReference type="AlphaFoldDB" id="A0P5S3"/>
<dbReference type="UniPathway" id="UPA00050">
    <property type="reaction ID" value="UER00461"/>
</dbReference>
<keyword evidence="10" id="KW-0457">Lysine biosynthesis</keyword>
<dbReference type="CDD" id="cd04913">
    <property type="entry name" value="ACT_AKii-LysC-BS-like_1"/>
    <property type="match status" value="1"/>
</dbReference>
<sequence>MALIVQKFGGTSVANPDRINAVAERVAKYYKEGNQVVVVVSAMSGETNKLLSLAEEMMEDPDPRELDMVVSSGEQVTAGLTALALINMGLKAKSYAGHQIKILTDEAYGKARILNIDSNKIQDDLKAGFIVVVAGFQGVDSDGNITTLGRGGSDTTAVAVAAALKADECQIYTDVDGIYTTDPRVVPEARKLKSITFEEMLEMASLGSKVLQTRSVECAGKFKVRLRVLSSFEIKGDGTVITFEEDEKMENPIISGIAFNRDEAEVNVLGVPDTPGIAYQILGPIAEANIDVDMIIQNVGKDGATDFTFTVHKRDLTKTLKIINDEVKDKINAREVVGDEKIAKLSLVGVGMRSHAGVASKMFKTMADEKINISTISTSEIKISVILEEKYLDNAVRVLHKAFDLDKG</sequence>
<dbReference type="InterPro" id="IPR045865">
    <property type="entry name" value="ACT-like_dom_sf"/>
</dbReference>
<keyword evidence="6 13" id="KW-0808">Transferase</keyword>
<keyword evidence="17" id="KW-1185">Reference proteome</keyword>
<comment type="similarity">
    <text evidence="4 13">Belongs to the aspartokinase family.</text>
</comment>
<comment type="catalytic activity">
    <reaction evidence="11 13">
        <text>L-aspartate + ATP = 4-phospho-L-aspartate + ADP</text>
        <dbReference type="Rhea" id="RHEA:23776"/>
        <dbReference type="ChEBI" id="CHEBI:29991"/>
        <dbReference type="ChEBI" id="CHEBI:30616"/>
        <dbReference type="ChEBI" id="CHEBI:57535"/>
        <dbReference type="ChEBI" id="CHEBI:456216"/>
        <dbReference type="EC" id="2.7.2.4"/>
    </reaction>
</comment>